<proteinExistence type="predicted"/>
<gene>
    <name evidence="2" type="ORF">PYCCODRAFT_1342047</name>
</gene>
<feature type="coiled-coil region" evidence="1">
    <location>
        <begin position="100"/>
        <end position="159"/>
    </location>
</feature>
<dbReference type="OrthoDB" id="2830306at2759"/>
<dbReference type="AlphaFoldDB" id="A0A1Y2J4P3"/>
<organism evidence="2 3">
    <name type="scientific">Trametes coccinea (strain BRFM310)</name>
    <name type="common">Pycnoporus coccineus</name>
    <dbReference type="NCBI Taxonomy" id="1353009"/>
    <lineage>
        <taxon>Eukaryota</taxon>
        <taxon>Fungi</taxon>
        <taxon>Dikarya</taxon>
        <taxon>Basidiomycota</taxon>
        <taxon>Agaricomycotina</taxon>
        <taxon>Agaricomycetes</taxon>
        <taxon>Polyporales</taxon>
        <taxon>Polyporaceae</taxon>
        <taxon>Trametes</taxon>
    </lineage>
</organism>
<dbReference type="Proteomes" id="UP000193067">
    <property type="component" value="Unassembled WGS sequence"/>
</dbReference>
<dbReference type="STRING" id="1353009.A0A1Y2J4P3"/>
<accession>A0A1Y2J4P3</accession>
<dbReference type="SUPFAM" id="SSF56219">
    <property type="entry name" value="DNase I-like"/>
    <property type="match status" value="1"/>
</dbReference>
<feature type="non-terminal residue" evidence="2">
    <location>
        <position position="175"/>
    </location>
</feature>
<dbReference type="EMBL" id="KZ084086">
    <property type="protein sequence ID" value="OSD08317.1"/>
    <property type="molecule type" value="Genomic_DNA"/>
</dbReference>
<evidence type="ECO:0000256" key="1">
    <source>
        <dbReference type="SAM" id="Coils"/>
    </source>
</evidence>
<evidence type="ECO:0000313" key="2">
    <source>
        <dbReference type="EMBL" id="OSD08317.1"/>
    </source>
</evidence>
<dbReference type="InterPro" id="IPR036691">
    <property type="entry name" value="Endo/exonu/phosph_ase_sf"/>
</dbReference>
<name>A0A1Y2J4P3_TRAC3</name>
<reference evidence="2 3" key="1">
    <citation type="journal article" date="2015" name="Biotechnol. Biofuels">
        <title>Enhanced degradation of softwood versus hardwood by the white-rot fungus Pycnoporus coccineus.</title>
        <authorList>
            <person name="Couturier M."/>
            <person name="Navarro D."/>
            <person name="Chevret D."/>
            <person name="Henrissat B."/>
            <person name="Piumi F."/>
            <person name="Ruiz-Duenas F.J."/>
            <person name="Martinez A.T."/>
            <person name="Grigoriev I.V."/>
            <person name="Riley R."/>
            <person name="Lipzen A."/>
            <person name="Berrin J.G."/>
            <person name="Master E.R."/>
            <person name="Rosso M.N."/>
        </authorList>
    </citation>
    <scope>NUCLEOTIDE SEQUENCE [LARGE SCALE GENOMIC DNA]</scope>
    <source>
        <strain evidence="2 3">BRFM310</strain>
    </source>
</reference>
<protein>
    <recommendedName>
        <fullName evidence="4">Endonuclease/exonuclease/phosphatase domain-containing protein</fullName>
    </recommendedName>
</protein>
<keyword evidence="3" id="KW-1185">Reference proteome</keyword>
<keyword evidence="1" id="KW-0175">Coiled coil</keyword>
<sequence length="175" mass="19761">MALPAGTPTLEAARSKNLTRPDNVFCSEGLVEALVRCEVVPHLRPPKTDHFPVLSTFSLSVASAKSSKRRNFRAVDWLAFNKTLSEALVAAPLPVVILSVGDLDRALARLNRALDAAVRKDVPLTSLCPFSKRWWSKDLERLRRESKRLGREAHRLRGDPENEVHRRFKAARNRY</sequence>
<evidence type="ECO:0008006" key="4">
    <source>
        <dbReference type="Google" id="ProtNLM"/>
    </source>
</evidence>
<evidence type="ECO:0000313" key="3">
    <source>
        <dbReference type="Proteomes" id="UP000193067"/>
    </source>
</evidence>